<dbReference type="OrthoDB" id="1242at10239"/>
<evidence type="ECO:0000313" key="1">
    <source>
        <dbReference type="EMBL" id="ATS92274.1"/>
    </source>
</evidence>
<dbReference type="Proteomes" id="UP000241675">
    <property type="component" value="Segment"/>
</dbReference>
<gene>
    <name evidence="1" type="ORF">DLP05_109</name>
</gene>
<accession>A0A2D2W297</accession>
<keyword evidence="2" id="KW-1185">Reference proteome</keyword>
<dbReference type="EMBL" id="MG189906">
    <property type="protein sequence ID" value="ATS92274.1"/>
    <property type="molecule type" value="Genomic_DNA"/>
</dbReference>
<protein>
    <submittedName>
        <fullName evidence="1">Terminase large subunit</fullName>
    </submittedName>
</protein>
<sequence length="637" mass="71787">MSSALIQQVNQLSTEMYAYLLENLGPQDGKKVWFQGQKIHDLHERAKFYAMVAQDIELILRGERALNLENEEKYKWQPVGVQEFVESPNYMDRRGEVYPAVMQELVNINSGQYQELVATGGIGSAKTTIALYTIAYQVYLMSCLRNPHRLFGLDTASELLIIFQSLNAAIAKDSFSRFTSMVENSPYFQNHFMFNKELKSRLVFPNRIEVRPISGQESGAIGQNVIGGLIDELNYMSIVEKSKQSVDKGTYDQAVALYNSIARRRKSRFMKNGKMPGMLCLVSSKRYPGQFTDIKEEEARNDPTIYIYDKRVWDVKPEGTFSGETFFVFVGDETRKPKVLEEEEQVEDEDRHLVMAIPVEFRDDFDGPGADIINALREIAGVSTLARHPYFSNTNAVAAGMGTHESIFSREEIDFVQTKAAVYPKLFYKPELPRFAHIDLAISGDSAGLAIGTVTGFASMKELGYGDNANEMMPIIHYDGMLEIMPPKGGEILFWKIREILVKLREMGLNIRWVTFDSFQSTDSIQLLRAQGFVTGQISMDTSARPYDTLKSAFYSGRVKAPKHKRAQKELVSLEKDSKTGKIDHPASGSKDVSDAMAGVAYGLTNRREIWSMYGIPMVTVPQSIAVAMDKSEQKIV</sequence>
<evidence type="ECO:0000313" key="2">
    <source>
        <dbReference type="Proteomes" id="UP000241675"/>
    </source>
</evidence>
<proteinExistence type="predicted"/>
<reference evidence="1 2" key="2">
    <citation type="submission" date="2017-11" db="EMBL/GenBank/DDBJ databases">
        <title>Lysogenic conversion of Stenotrophomonas maltophilia by temperate phage DLP4.</title>
        <authorList>
            <person name="Dennis J."/>
            <person name="Stothard P."/>
        </authorList>
    </citation>
    <scope>NUCLEOTIDE SEQUENCE [LARGE SCALE GENOMIC DNA]</scope>
</reference>
<reference evidence="2" key="1">
    <citation type="submission" date="2017-10" db="EMBL/GenBank/DDBJ databases">
        <authorList>
            <person name="Peters D.L."/>
        </authorList>
    </citation>
    <scope>NUCLEOTIDE SEQUENCE [LARGE SCALE GENOMIC DNA]</scope>
</reference>
<organism evidence="1 2">
    <name type="scientific">Stenotrophomonas phage vB_SmaS_DLP_5</name>
    <dbReference type="NCBI Taxonomy" id="2044561"/>
    <lineage>
        <taxon>Viruses</taxon>
        <taxon>Duplodnaviria</taxon>
        <taxon>Heunggongvirae</taxon>
        <taxon>Uroviricota</taxon>
        <taxon>Caudoviricetes</taxon>
        <taxon>Delepquintavirus</taxon>
        <taxon>Delepquintavirus DLP5</taxon>
    </lineage>
</organism>
<name>A0A2D2W297_9CAUD</name>
<dbReference type="Gene3D" id="3.30.420.240">
    <property type="match status" value="1"/>
</dbReference>